<organism evidence="5 6">
    <name type="scientific">Cylicostephanus goldi</name>
    <name type="common">Nematode worm</name>
    <dbReference type="NCBI Taxonomy" id="71465"/>
    <lineage>
        <taxon>Eukaryota</taxon>
        <taxon>Metazoa</taxon>
        <taxon>Ecdysozoa</taxon>
        <taxon>Nematoda</taxon>
        <taxon>Chromadorea</taxon>
        <taxon>Rhabditida</taxon>
        <taxon>Rhabditina</taxon>
        <taxon>Rhabditomorpha</taxon>
        <taxon>Strongyloidea</taxon>
        <taxon>Strongylidae</taxon>
        <taxon>Cylicostephanus</taxon>
    </lineage>
</organism>
<dbReference type="GO" id="GO:0016020">
    <property type="term" value="C:membrane"/>
    <property type="evidence" value="ECO:0007669"/>
    <property type="project" value="UniProtKB-SubCell"/>
</dbReference>
<dbReference type="AlphaFoldDB" id="A0A3P6RV86"/>
<dbReference type="PANTHER" id="PTHR18945">
    <property type="entry name" value="NEUROTRANSMITTER GATED ION CHANNEL"/>
    <property type="match status" value="1"/>
</dbReference>
<evidence type="ECO:0000256" key="2">
    <source>
        <dbReference type="ARBA" id="ARBA00023136"/>
    </source>
</evidence>
<dbReference type="InterPro" id="IPR036734">
    <property type="entry name" value="Neur_chan_lig-bd_sf"/>
</dbReference>
<dbReference type="InterPro" id="IPR006202">
    <property type="entry name" value="Neur_chan_lig-bd"/>
</dbReference>
<reference evidence="5 6" key="1">
    <citation type="submission" date="2018-11" db="EMBL/GenBank/DDBJ databases">
        <authorList>
            <consortium name="Pathogen Informatics"/>
        </authorList>
    </citation>
    <scope>NUCLEOTIDE SEQUENCE [LARGE SCALE GENOMIC DNA]</scope>
</reference>
<comment type="similarity">
    <text evidence="3">Belongs to the ligand-gated ion channel (TC 1.A.9) family.</text>
</comment>
<evidence type="ECO:0000256" key="1">
    <source>
        <dbReference type="ARBA" id="ARBA00004141"/>
    </source>
</evidence>
<dbReference type="CDD" id="cd18989">
    <property type="entry name" value="LGIC_ECD_cation"/>
    <property type="match status" value="1"/>
</dbReference>
<keyword evidence="3" id="KW-0407">Ion channel</keyword>
<protein>
    <recommendedName>
        <fullName evidence="4">Neurotransmitter-gated ion-channel ligand-binding domain-containing protein</fullName>
    </recommendedName>
</protein>
<evidence type="ECO:0000313" key="5">
    <source>
        <dbReference type="EMBL" id="VDK47481.1"/>
    </source>
</evidence>
<gene>
    <name evidence="5" type="ORF">CGOC_LOCUS1039</name>
</gene>
<keyword evidence="3" id="KW-0812">Transmembrane</keyword>
<proteinExistence type="inferred from homology"/>
<keyword evidence="3" id="KW-0406">Ion transport</keyword>
<evidence type="ECO:0000256" key="3">
    <source>
        <dbReference type="RuleBase" id="RU000687"/>
    </source>
</evidence>
<feature type="domain" description="Neurotransmitter-gated ion-channel ligand-binding" evidence="4">
    <location>
        <begin position="5"/>
        <end position="112"/>
    </location>
</feature>
<dbReference type="PRINTS" id="PR00252">
    <property type="entry name" value="NRIONCHANNEL"/>
</dbReference>
<dbReference type="Gene3D" id="2.70.170.10">
    <property type="entry name" value="Neurotransmitter-gated ion-channel ligand-binding domain"/>
    <property type="match status" value="1"/>
</dbReference>
<dbReference type="SUPFAM" id="SSF63712">
    <property type="entry name" value="Nicotinic receptor ligand binding domain-like"/>
    <property type="match status" value="1"/>
</dbReference>
<name>A0A3P6RV86_CYLGO</name>
<comment type="subcellular location">
    <subcellularLocation>
        <location evidence="1">Membrane</location>
        <topology evidence="1">Multi-pass membrane protein</topology>
    </subcellularLocation>
</comment>
<keyword evidence="3" id="KW-1133">Transmembrane helix</keyword>
<evidence type="ECO:0000313" key="6">
    <source>
        <dbReference type="Proteomes" id="UP000271889"/>
    </source>
</evidence>
<dbReference type="GO" id="GO:0005230">
    <property type="term" value="F:extracellular ligand-gated monoatomic ion channel activity"/>
    <property type="evidence" value="ECO:0007669"/>
    <property type="project" value="InterPro"/>
</dbReference>
<dbReference type="InterPro" id="IPR006201">
    <property type="entry name" value="Neur_channel"/>
</dbReference>
<dbReference type="Pfam" id="PF02931">
    <property type="entry name" value="Neur_chan_LBD"/>
    <property type="match status" value="1"/>
</dbReference>
<comment type="caution">
    <text evidence="3">Lacks conserved residue(s) required for the propagation of feature annotation.</text>
</comment>
<keyword evidence="2 3" id="KW-0472">Membrane</keyword>
<keyword evidence="6" id="KW-1185">Reference proteome</keyword>
<evidence type="ECO:0000259" key="4">
    <source>
        <dbReference type="Pfam" id="PF02931"/>
    </source>
</evidence>
<accession>A0A3P6RV86</accession>
<keyword evidence="3" id="KW-0813">Transport</keyword>
<dbReference type="OrthoDB" id="6097796at2759"/>
<dbReference type="PROSITE" id="PS00236">
    <property type="entry name" value="NEUROTR_ION_CHANNEL"/>
    <property type="match status" value="1"/>
</dbReference>
<dbReference type="EMBL" id="UYRV01001770">
    <property type="protein sequence ID" value="VDK47481.1"/>
    <property type="molecule type" value="Genomic_DNA"/>
</dbReference>
<dbReference type="GO" id="GO:0004888">
    <property type="term" value="F:transmembrane signaling receptor activity"/>
    <property type="evidence" value="ECO:0007669"/>
    <property type="project" value="InterPro"/>
</dbReference>
<feature type="transmembrane region" description="Helical" evidence="3">
    <location>
        <begin position="126"/>
        <end position="144"/>
    </location>
</feature>
<dbReference type="InterPro" id="IPR018000">
    <property type="entry name" value="Neurotransmitter_ion_chnl_CS"/>
</dbReference>
<dbReference type="Proteomes" id="UP000271889">
    <property type="component" value="Unassembled WGS sequence"/>
</dbReference>
<sequence length="145" mass="16396">MLRKWTFKEWNDDRLTWNPSDFDGIEGIFINQNLLWKADIVIVNSRASTEMASGAQHAYVQSNGDITLFVCNTVSYLCLMNVKDFPFDKQVCSVEFASFAFLGHEIQLNCSIAGDHIDYFVSDLRSYHILGAFISIVLGGLVCIK</sequence>